<evidence type="ECO:0000256" key="7">
    <source>
        <dbReference type="ARBA" id="ARBA00022777"/>
    </source>
</evidence>
<proteinExistence type="inferred from homology"/>
<keyword evidence="8 13" id="KW-0067">ATP-binding</keyword>
<dbReference type="InterPro" id="IPR002173">
    <property type="entry name" value="Carboh/pur_kinase_PfkB_CS"/>
</dbReference>
<dbReference type="GO" id="GO:0005634">
    <property type="term" value="C:nucleus"/>
    <property type="evidence" value="ECO:0007669"/>
    <property type="project" value="UniProtKB-SubCell"/>
</dbReference>
<keyword evidence="4 13" id="KW-0808">Transferase</keyword>
<feature type="active site" description="Proton acceptor" evidence="12">
    <location>
        <position position="305"/>
    </location>
</feature>
<dbReference type="Gene3D" id="3.30.1110.10">
    <property type="match status" value="1"/>
</dbReference>
<comment type="pathway">
    <text evidence="1 13">Purine metabolism; AMP biosynthesis via salvage pathway; AMP from adenosine: step 1/1.</text>
</comment>
<dbReference type="InterPro" id="IPR011611">
    <property type="entry name" value="PfkB_dom"/>
</dbReference>
<dbReference type="GO" id="GO:0004001">
    <property type="term" value="F:adenosine kinase activity"/>
    <property type="evidence" value="ECO:0007669"/>
    <property type="project" value="UniProtKB-UniRule"/>
</dbReference>
<comment type="cofactor">
    <cofactor evidence="13">
        <name>Mg(2+)</name>
        <dbReference type="ChEBI" id="CHEBI:18420"/>
    </cofactor>
    <text evidence="13">Binds 3 Mg(2+) ions per subunit.</text>
</comment>
<keyword evidence="13" id="KW-0539">Nucleus</keyword>
<evidence type="ECO:0000256" key="10">
    <source>
        <dbReference type="ARBA" id="ARBA00051362"/>
    </source>
</evidence>
<dbReference type="PROSITE" id="PS00584">
    <property type="entry name" value="PFKB_KINASES_2"/>
    <property type="match status" value="1"/>
</dbReference>
<keyword evidence="7 13" id="KW-0418">Kinase</keyword>
<dbReference type="EnsemblMetazoa" id="tetur07g05720.1">
    <property type="protein sequence ID" value="tetur07g05720.1"/>
    <property type="gene ID" value="tetur07g05720"/>
</dbReference>
<dbReference type="FunFam" id="3.40.1190.20:FF:000076">
    <property type="entry name" value="Adenosine kinase"/>
    <property type="match status" value="1"/>
</dbReference>
<dbReference type="SUPFAM" id="SSF53613">
    <property type="entry name" value="Ribokinase-like"/>
    <property type="match status" value="1"/>
</dbReference>
<evidence type="ECO:0000256" key="12">
    <source>
        <dbReference type="PIRSR" id="PIRSR601805-1"/>
    </source>
</evidence>
<dbReference type="EMBL" id="CAEY01001892">
    <property type="status" value="NOT_ANNOTATED_CDS"/>
    <property type="molecule type" value="Genomic_DNA"/>
</dbReference>
<dbReference type="Pfam" id="PF00294">
    <property type="entry name" value="PfkB"/>
    <property type="match status" value="1"/>
</dbReference>
<dbReference type="OrthoDB" id="432447at2759"/>
<evidence type="ECO:0000256" key="6">
    <source>
        <dbReference type="ARBA" id="ARBA00022741"/>
    </source>
</evidence>
<comment type="catalytic activity">
    <reaction evidence="10 13">
        <text>adenosine + ATP = AMP + ADP + H(+)</text>
        <dbReference type="Rhea" id="RHEA:20824"/>
        <dbReference type="ChEBI" id="CHEBI:15378"/>
        <dbReference type="ChEBI" id="CHEBI:16335"/>
        <dbReference type="ChEBI" id="CHEBI:30616"/>
        <dbReference type="ChEBI" id="CHEBI:456215"/>
        <dbReference type="ChEBI" id="CHEBI:456216"/>
        <dbReference type="EC" id="2.7.1.20"/>
    </reaction>
</comment>
<dbReference type="CDD" id="cd01168">
    <property type="entry name" value="adenosine_kinase"/>
    <property type="match status" value="1"/>
</dbReference>
<comment type="subunit">
    <text evidence="13">Monomer.</text>
</comment>
<evidence type="ECO:0000256" key="1">
    <source>
        <dbReference type="ARBA" id="ARBA00004801"/>
    </source>
</evidence>
<dbReference type="InterPro" id="IPR029056">
    <property type="entry name" value="Ribokinase-like"/>
</dbReference>
<name>T1K9P8_TETUR</name>
<dbReference type="Proteomes" id="UP000015104">
    <property type="component" value="Unassembled WGS sequence"/>
</dbReference>
<reference evidence="15" key="2">
    <citation type="submission" date="2015-06" db="UniProtKB">
        <authorList>
            <consortium name="EnsemblMetazoa"/>
        </authorList>
    </citation>
    <scope>IDENTIFICATION</scope>
</reference>
<dbReference type="GO" id="GO:0006144">
    <property type="term" value="P:purine nucleobase metabolic process"/>
    <property type="evidence" value="ECO:0007669"/>
    <property type="project" value="TreeGrafter"/>
</dbReference>
<comment type="similarity">
    <text evidence="2 13">Belongs to the carbohydrate kinase PfkB family.</text>
</comment>
<sequence length="351" mass="38747">MAKELLVEGSIFGIGNPLLDISANVNDEFLAKWKLPKNGAIVADKTHENLYEDLINSFEIDYSAGGACQNTLRFVQWIIGKNTSVTTFVGSIGNDYFGRMMEKKAKSEGVKVLYHVDKTTATGTCAVLITDHGKNRSLCAYLGAADKLNKEAIVRNWHWVDKARVYYTTGHILSVTPDSVVAIAHQTNVDKFTDKKFMFNLAATYVSEKHGKELQAILPYIDYMFGNEEETLAFAKFKQYGTTDMKEIVKKIANEPKTSKGPRIAVATQGPKAVLVATTGSDKVAEYPVPQLEEEKIIDTNGAGDAFTGGFLAMFIQEKPLDVCIKCGIYCATECIQRIGCTCPKEFKFTP</sequence>
<keyword evidence="5 13" id="KW-0660">Purine salvage</keyword>
<dbReference type="PRINTS" id="PR00989">
    <property type="entry name" value="ADENOKINASE"/>
</dbReference>
<keyword evidence="6 13" id="KW-0547">Nucleotide-binding</keyword>
<dbReference type="AlphaFoldDB" id="T1K9P8"/>
<dbReference type="STRING" id="32264.T1K9P8"/>
<dbReference type="PANTHER" id="PTHR45769:SF3">
    <property type="entry name" value="ADENOSINE KINASE"/>
    <property type="match status" value="1"/>
</dbReference>
<dbReference type="InterPro" id="IPR001805">
    <property type="entry name" value="Adenokinase"/>
</dbReference>
<comment type="function">
    <text evidence="13">ATP dependent phosphorylation of adenosine and other related nucleoside analogs to monophosphate derivatives.</text>
</comment>
<evidence type="ECO:0000256" key="2">
    <source>
        <dbReference type="ARBA" id="ARBA00010688"/>
    </source>
</evidence>
<dbReference type="GO" id="GO:0044209">
    <property type="term" value="P:AMP salvage"/>
    <property type="evidence" value="ECO:0007669"/>
    <property type="project" value="UniProtKB-UniRule"/>
</dbReference>
<comment type="subcellular location">
    <subcellularLocation>
        <location evidence="13">Nucleus</location>
    </subcellularLocation>
</comment>
<evidence type="ECO:0000256" key="3">
    <source>
        <dbReference type="ARBA" id="ARBA00012119"/>
    </source>
</evidence>
<organism evidence="15 16">
    <name type="scientific">Tetranychus urticae</name>
    <name type="common">Two-spotted spider mite</name>
    <dbReference type="NCBI Taxonomy" id="32264"/>
    <lineage>
        <taxon>Eukaryota</taxon>
        <taxon>Metazoa</taxon>
        <taxon>Ecdysozoa</taxon>
        <taxon>Arthropoda</taxon>
        <taxon>Chelicerata</taxon>
        <taxon>Arachnida</taxon>
        <taxon>Acari</taxon>
        <taxon>Acariformes</taxon>
        <taxon>Trombidiformes</taxon>
        <taxon>Prostigmata</taxon>
        <taxon>Eleutherengona</taxon>
        <taxon>Raphignathae</taxon>
        <taxon>Tetranychoidea</taxon>
        <taxon>Tetranychidae</taxon>
        <taxon>Tetranychus</taxon>
    </lineage>
</organism>
<evidence type="ECO:0000256" key="4">
    <source>
        <dbReference type="ARBA" id="ARBA00022679"/>
    </source>
</evidence>
<dbReference type="EC" id="2.7.1.20" evidence="3 13"/>
<dbReference type="OMA" id="YCATECI"/>
<dbReference type="KEGG" id="tut:107361800"/>
<dbReference type="GO" id="GO:0006166">
    <property type="term" value="P:purine ribonucleoside salvage"/>
    <property type="evidence" value="ECO:0007669"/>
    <property type="project" value="UniProtKB-KW"/>
</dbReference>
<dbReference type="GO" id="GO:0005829">
    <property type="term" value="C:cytosol"/>
    <property type="evidence" value="ECO:0007669"/>
    <property type="project" value="TreeGrafter"/>
</dbReference>
<evidence type="ECO:0000256" key="9">
    <source>
        <dbReference type="ARBA" id="ARBA00022842"/>
    </source>
</evidence>
<evidence type="ECO:0000313" key="16">
    <source>
        <dbReference type="Proteomes" id="UP000015104"/>
    </source>
</evidence>
<dbReference type="PANTHER" id="PTHR45769">
    <property type="entry name" value="ADENOSINE KINASE"/>
    <property type="match status" value="1"/>
</dbReference>
<evidence type="ECO:0000256" key="13">
    <source>
        <dbReference type="RuleBase" id="RU368116"/>
    </source>
</evidence>
<dbReference type="GO" id="GO:0005524">
    <property type="term" value="F:ATP binding"/>
    <property type="evidence" value="ECO:0007669"/>
    <property type="project" value="UniProtKB-UniRule"/>
</dbReference>
<dbReference type="eggNOG" id="KOG2854">
    <property type="taxonomic scope" value="Eukaryota"/>
</dbReference>
<accession>T1K9P8</accession>
<evidence type="ECO:0000259" key="14">
    <source>
        <dbReference type="Pfam" id="PF00294"/>
    </source>
</evidence>
<protein>
    <recommendedName>
        <fullName evidence="11 13">Adenosine kinase</fullName>
        <shortName evidence="13">AK</shortName>
        <ecNumber evidence="3 13">2.7.1.20</ecNumber>
    </recommendedName>
    <alternativeName>
        <fullName evidence="13">Adenosine 5'-phosphotransferase</fullName>
    </alternativeName>
</protein>
<dbReference type="Gene3D" id="3.40.1190.20">
    <property type="match status" value="1"/>
</dbReference>
<reference evidence="16" key="1">
    <citation type="submission" date="2011-08" db="EMBL/GenBank/DDBJ databases">
        <authorList>
            <person name="Rombauts S."/>
        </authorList>
    </citation>
    <scope>NUCLEOTIDE SEQUENCE</scope>
    <source>
        <strain evidence="16">London</strain>
    </source>
</reference>
<evidence type="ECO:0000256" key="8">
    <source>
        <dbReference type="ARBA" id="ARBA00022840"/>
    </source>
</evidence>
<evidence type="ECO:0000313" key="15">
    <source>
        <dbReference type="EnsemblMetazoa" id="tetur07g05720.1"/>
    </source>
</evidence>
<dbReference type="HOGENOM" id="CLU_045832_0_0_1"/>
<dbReference type="UniPathway" id="UPA00588">
    <property type="reaction ID" value="UER00659"/>
</dbReference>
<keyword evidence="9 13" id="KW-0460">Magnesium</keyword>
<keyword evidence="16" id="KW-1185">Reference proteome</keyword>
<feature type="domain" description="Carbohydrate kinase PfkB" evidence="14">
    <location>
        <begin position="46"/>
        <end position="343"/>
    </location>
</feature>
<gene>
    <name evidence="15" type="primary">107361800</name>
</gene>
<evidence type="ECO:0000256" key="11">
    <source>
        <dbReference type="ARBA" id="ARBA00068771"/>
    </source>
</evidence>
<evidence type="ECO:0000256" key="5">
    <source>
        <dbReference type="ARBA" id="ARBA00022726"/>
    </source>
</evidence>